<reference evidence="7 8" key="1">
    <citation type="submission" date="2021-12" db="EMBL/GenBank/DDBJ databases">
        <title>Discovery of the Pendulisporaceae a myxobacterial family with distinct sporulation behavior and unique specialized metabolism.</title>
        <authorList>
            <person name="Garcia R."/>
            <person name="Popoff A."/>
            <person name="Bader C.D."/>
            <person name="Loehr J."/>
            <person name="Walesch S."/>
            <person name="Walt C."/>
            <person name="Boldt J."/>
            <person name="Bunk B."/>
            <person name="Haeckl F.J.F.P.J."/>
            <person name="Gunesch A.P."/>
            <person name="Birkelbach J."/>
            <person name="Nuebel U."/>
            <person name="Pietschmann T."/>
            <person name="Bach T."/>
            <person name="Mueller R."/>
        </authorList>
    </citation>
    <scope>NUCLEOTIDE SEQUENCE [LARGE SCALE GENOMIC DNA]</scope>
    <source>
        <strain evidence="7 8">MSr12523</strain>
    </source>
</reference>
<keyword evidence="8" id="KW-1185">Reference proteome</keyword>
<evidence type="ECO:0000313" key="7">
    <source>
        <dbReference type="EMBL" id="WXA91151.1"/>
    </source>
</evidence>
<evidence type="ECO:0000256" key="1">
    <source>
        <dbReference type="SAM" id="MobiDB-lite"/>
    </source>
</evidence>
<dbReference type="EMBL" id="CP089982">
    <property type="protein sequence ID" value="WXA91151.1"/>
    <property type="molecule type" value="Genomic_DNA"/>
</dbReference>
<dbReference type="InterPro" id="IPR013036">
    <property type="entry name" value="DUF1587"/>
</dbReference>
<name>A0ABZ2JXJ7_9BACT</name>
<proteinExistence type="predicted"/>
<accession>A0ABZ2JXJ7</accession>
<dbReference type="InterPro" id="IPR013043">
    <property type="entry name" value="DUF1595"/>
</dbReference>
<dbReference type="RefSeq" id="WP_394841772.1">
    <property type="nucleotide sequence ID" value="NZ_CP089982.1"/>
</dbReference>
<dbReference type="InterPro" id="IPR013039">
    <property type="entry name" value="DUF1588"/>
</dbReference>
<dbReference type="Pfam" id="PF07631">
    <property type="entry name" value="PSD4"/>
    <property type="match status" value="1"/>
</dbReference>
<dbReference type="InterPro" id="IPR011478">
    <property type="entry name" value="DUF1585"/>
</dbReference>
<evidence type="ECO:0000259" key="4">
    <source>
        <dbReference type="Pfam" id="PF07627"/>
    </source>
</evidence>
<dbReference type="Pfam" id="PF07626">
    <property type="entry name" value="PSD3"/>
    <property type="match status" value="1"/>
</dbReference>
<evidence type="ECO:0000313" key="8">
    <source>
        <dbReference type="Proteomes" id="UP001379533"/>
    </source>
</evidence>
<dbReference type="Pfam" id="PF07627">
    <property type="entry name" value="PSCyt3"/>
    <property type="match status" value="1"/>
</dbReference>
<evidence type="ECO:0000259" key="3">
    <source>
        <dbReference type="Pfam" id="PF07626"/>
    </source>
</evidence>
<dbReference type="InterPro" id="IPR013042">
    <property type="entry name" value="DUF1592"/>
</dbReference>
<evidence type="ECO:0000259" key="2">
    <source>
        <dbReference type="Pfam" id="PF07624"/>
    </source>
</evidence>
<gene>
    <name evidence="7" type="ORF">LZC95_32435</name>
</gene>
<feature type="domain" description="DUF1585" evidence="2">
    <location>
        <begin position="479"/>
        <end position="546"/>
    </location>
</feature>
<feature type="domain" description="DUF1587" evidence="3">
    <location>
        <begin position="60"/>
        <end position="104"/>
    </location>
</feature>
<feature type="domain" description="DUF1595" evidence="6">
    <location>
        <begin position="142"/>
        <end position="203"/>
    </location>
</feature>
<dbReference type="Pfam" id="PF07637">
    <property type="entry name" value="PSD5"/>
    <property type="match status" value="1"/>
</dbReference>
<dbReference type="Proteomes" id="UP001379533">
    <property type="component" value="Chromosome"/>
</dbReference>
<feature type="domain" description="DUF1588" evidence="4">
    <location>
        <begin position="362"/>
        <end position="458"/>
    </location>
</feature>
<protein>
    <submittedName>
        <fullName evidence="7">DUF1592 domain-containing protein</fullName>
    </submittedName>
</protein>
<organism evidence="7 8">
    <name type="scientific">Pendulispora brunnea</name>
    <dbReference type="NCBI Taxonomy" id="2905690"/>
    <lineage>
        <taxon>Bacteria</taxon>
        <taxon>Pseudomonadati</taxon>
        <taxon>Myxococcota</taxon>
        <taxon>Myxococcia</taxon>
        <taxon>Myxococcales</taxon>
        <taxon>Sorangiineae</taxon>
        <taxon>Pendulisporaceae</taxon>
        <taxon>Pendulispora</taxon>
    </lineage>
</organism>
<feature type="region of interest" description="Disordered" evidence="1">
    <location>
        <begin position="400"/>
        <end position="419"/>
    </location>
</feature>
<evidence type="ECO:0000259" key="5">
    <source>
        <dbReference type="Pfam" id="PF07631"/>
    </source>
</evidence>
<feature type="domain" description="DUF1592" evidence="5">
    <location>
        <begin position="215"/>
        <end position="342"/>
    </location>
</feature>
<sequence>MAEFGCGTAYALARGTVQIPSSAGLILVVAVMGSALACAEDDHGPPSSSDTEVGTYRRLRRLSVREYTRVVADLLGEDIDPKRFTGESLDTGYDNGPANLTISDEEQVYESLAFELGGVAVQKHLDRVLGPCVVTVQGEAACKRAFFEGFATRAFRRPLEPDERARMERLFDEARTIGGGFSAALETTVSALLQSPGFLYREELGGAPAGSTVHLTPYEMASELSFFLTGSMPDDTLLQAARDGTLSTPADLRREGARLLATPRGREQLAHFLDGWLVTTRLSGTTKDHAAYPAFDAKLLQSMREELDRDYADVMANGGTLQDLFTSNVSFVDGRLARLYGLPAPNPDANAFQKVSLDPATRSGIMTRAGFLTVNSGYDYSNPIERGIFVRNAVLCIPPRPPPPNIPRNPSADGAKTTRQRFEQHTANPFCQTCHQGIDGVGFGFEQFDGLGVLRTSEDGVPVDTSGFLHDSGDADGPFLGVAQLEDRIAQSAQMDKCFVRQMFRYAMGRGENARDQGSLSNLSRGFSAQTPIGELALRIVEDRAFRERTKAEE</sequence>
<evidence type="ECO:0000259" key="6">
    <source>
        <dbReference type="Pfam" id="PF07637"/>
    </source>
</evidence>
<dbReference type="Pfam" id="PF07624">
    <property type="entry name" value="PSD2"/>
    <property type="match status" value="1"/>
</dbReference>